<evidence type="ECO:0000256" key="1">
    <source>
        <dbReference type="SAM" id="MobiDB-lite"/>
    </source>
</evidence>
<dbReference type="AlphaFoldDB" id="A0A852R3D7"/>
<protein>
    <submittedName>
        <fullName evidence="2">Uncharacterized protein</fullName>
    </submittedName>
</protein>
<accession>A0A852R3D7</accession>
<comment type="caution">
    <text evidence="2">The sequence shown here is derived from an EMBL/GenBank/DDBJ whole genome shotgun (WGS) entry which is preliminary data.</text>
</comment>
<name>A0A852R3D7_9MICO</name>
<dbReference type="Proteomes" id="UP000586095">
    <property type="component" value="Unassembled WGS sequence"/>
</dbReference>
<organism evidence="2 3">
    <name type="scientific">Leucobacter aridicollis</name>
    <dbReference type="NCBI Taxonomy" id="283878"/>
    <lineage>
        <taxon>Bacteria</taxon>
        <taxon>Bacillati</taxon>
        <taxon>Actinomycetota</taxon>
        <taxon>Actinomycetes</taxon>
        <taxon>Micrococcales</taxon>
        <taxon>Microbacteriaceae</taxon>
        <taxon>Leucobacter</taxon>
    </lineage>
</organism>
<sequence length="33" mass="3630">MISLLLVAEPSDSHKHAQAVPERIMQDGANNEQ</sequence>
<keyword evidence="3" id="KW-1185">Reference proteome</keyword>
<reference evidence="2 3" key="1">
    <citation type="submission" date="2020-07" db="EMBL/GenBank/DDBJ databases">
        <title>Sequencing the genomes of 1000 actinobacteria strains.</title>
        <authorList>
            <person name="Klenk H.-P."/>
        </authorList>
    </citation>
    <scope>NUCLEOTIDE SEQUENCE [LARGE SCALE GENOMIC DNA]</scope>
    <source>
        <strain evidence="2 3">DSM 17380</strain>
    </source>
</reference>
<proteinExistence type="predicted"/>
<gene>
    <name evidence="2" type="ORF">BJ960_000908</name>
</gene>
<evidence type="ECO:0000313" key="3">
    <source>
        <dbReference type="Proteomes" id="UP000586095"/>
    </source>
</evidence>
<feature type="region of interest" description="Disordered" evidence="1">
    <location>
        <begin position="1"/>
        <end position="33"/>
    </location>
</feature>
<dbReference type="EMBL" id="JACCBD010000001">
    <property type="protein sequence ID" value="NYD26105.1"/>
    <property type="molecule type" value="Genomic_DNA"/>
</dbReference>
<evidence type="ECO:0000313" key="2">
    <source>
        <dbReference type="EMBL" id="NYD26105.1"/>
    </source>
</evidence>